<dbReference type="EMBL" id="BBIO01000009">
    <property type="protein sequence ID" value="GAK45448.1"/>
    <property type="molecule type" value="Genomic_DNA"/>
</dbReference>
<protein>
    <submittedName>
        <fullName evidence="10">Peptidase M48 Ste24p</fullName>
    </submittedName>
</protein>
<dbReference type="GO" id="GO:0046872">
    <property type="term" value="F:metal ion binding"/>
    <property type="evidence" value="ECO:0007669"/>
    <property type="project" value="UniProtKB-KW"/>
</dbReference>
<feature type="signal peptide" evidence="8">
    <location>
        <begin position="1"/>
        <end position="27"/>
    </location>
</feature>
<evidence type="ECO:0000256" key="3">
    <source>
        <dbReference type="ARBA" id="ARBA00022723"/>
    </source>
</evidence>
<organism evidence="10 11">
    <name type="scientific">Tepidicaulis marinus</name>
    <dbReference type="NCBI Taxonomy" id="1333998"/>
    <lineage>
        <taxon>Bacteria</taxon>
        <taxon>Pseudomonadati</taxon>
        <taxon>Pseudomonadota</taxon>
        <taxon>Alphaproteobacteria</taxon>
        <taxon>Hyphomicrobiales</taxon>
        <taxon>Parvibaculaceae</taxon>
        <taxon>Tepidicaulis</taxon>
    </lineage>
</organism>
<dbReference type="PANTHER" id="PTHR22726">
    <property type="entry name" value="METALLOENDOPEPTIDASE OMA1"/>
    <property type="match status" value="1"/>
</dbReference>
<evidence type="ECO:0000259" key="9">
    <source>
        <dbReference type="Pfam" id="PF01435"/>
    </source>
</evidence>
<keyword evidence="8" id="KW-0732">Signal</keyword>
<sequence>MKRPAGAGMRKMFLAALMAGIFAGLGACTTNPATGEEDFTPFMSPQEEARIGAEAHPQILKAYGGVYEDARVGAYVAKVALRVARASDLPDIPYTVSVLDSPVVNAFALPGGYVYVTRGLLALANSEAELAGVLAHEIGHVAARHSAQRQTAAVGSQIFGTLLGAVVGSSAVNQLFNLGSQGLLASYSREQEFEADSLGVRYLARAGYDPYAQASFLKQLAAETALAAKLSGRGAGAVQVDWLATHPANDARVREAARLAAETGMPQGAGEVNAAAHLQAVDGLLYGDRPEEGVIRGREFLHSGLGFRFKAPEDFHLQNTPQAVWAFGPDKSIVKFDTDKKASGQDIAGYLVNDWARQLRLTELRRLEIGGLAAAEAWTRLQNMRTRIVAIEGGDGRVYRFLAGTVPQAGTVHDAAIGAMVESFRLLSKAEAARIKPLRIRTVKVRPGESAAALAARMKVEAYALERFRVLNGLGEGGSPNRPARSNSSPSEAAFPQEGGCGRGRRWACGTSIAVKRGLGVLAERGDECLFHFFKCLLLDLAHAFL</sequence>
<dbReference type="MEROPS" id="M48.019"/>
<dbReference type="RefSeq" id="WP_197052897.1">
    <property type="nucleotide sequence ID" value="NZ_BBIO01000009.1"/>
</dbReference>
<evidence type="ECO:0000256" key="8">
    <source>
        <dbReference type="SAM" id="SignalP"/>
    </source>
</evidence>
<dbReference type="Proteomes" id="UP000028702">
    <property type="component" value="Unassembled WGS sequence"/>
</dbReference>
<dbReference type="PANTHER" id="PTHR22726:SF1">
    <property type="entry name" value="METALLOENDOPEPTIDASE OMA1, MITOCHONDRIAL"/>
    <property type="match status" value="1"/>
</dbReference>
<gene>
    <name evidence="10" type="ORF">M2A_1947</name>
</gene>
<accession>A0A081BBN0</accession>
<keyword evidence="6" id="KW-0482">Metalloprotease</keyword>
<dbReference type="GO" id="GO:0004222">
    <property type="term" value="F:metalloendopeptidase activity"/>
    <property type="evidence" value="ECO:0007669"/>
    <property type="project" value="InterPro"/>
</dbReference>
<evidence type="ECO:0000256" key="5">
    <source>
        <dbReference type="ARBA" id="ARBA00022833"/>
    </source>
</evidence>
<evidence type="ECO:0000256" key="4">
    <source>
        <dbReference type="ARBA" id="ARBA00022801"/>
    </source>
</evidence>
<feature type="chain" id="PRO_5001754929" evidence="8">
    <location>
        <begin position="28"/>
        <end position="546"/>
    </location>
</feature>
<dbReference type="PROSITE" id="PS51257">
    <property type="entry name" value="PROKAR_LIPOPROTEIN"/>
    <property type="match status" value="1"/>
</dbReference>
<dbReference type="STRING" id="1333998.M2A_1947"/>
<evidence type="ECO:0000256" key="6">
    <source>
        <dbReference type="ARBA" id="ARBA00023049"/>
    </source>
</evidence>
<keyword evidence="11" id="KW-1185">Reference proteome</keyword>
<dbReference type="GO" id="GO:0016020">
    <property type="term" value="C:membrane"/>
    <property type="evidence" value="ECO:0007669"/>
    <property type="project" value="TreeGrafter"/>
</dbReference>
<dbReference type="GO" id="GO:0051603">
    <property type="term" value="P:proteolysis involved in protein catabolic process"/>
    <property type="evidence" value="ECO:0007669"/>
    <property type="project" value="TreeGrafter"/>
</dbReference>
<dbReference type="AlphaFoldDB" id="A0A081BBN0"/>
<proteinExistence type="predicted"/>
<dbReference type="Gene3D" id="3.30.2010.10">
    <property type="entry name" value="Metalloproteases ('zincins'), catalytic domain"/>
    <property type="match status" value="1"/>
</dbReference>
<evidence type="ECO:0000256" key="2">
    <source>
        <dbReference type="ARBA" id="ARBA00022670"/>
    </source>
</evidence>
<dbReference type="eggNOG" id="COG4784">
    <property type="taxonomic scope" value="Bacteria"/>
</dbReference>
<comment type="cofactor">
    <cofactor evidence="1">
        <name>Zn(2+)</name>
        <dbReference type="ChEBI" id="CHEBI:29105"/>
    </cofactor>
</comment>
<dbReference type="CDD" id="cd07333">
    <property type="entry name" value="M48C_bepA_like"/>
    <property type="match status" value="1"/>
</dbReference>
<keyword evidence="2" id="KW-0645">Protease</keyword>
<comment type="caution">
    <text evidence="10">The sequence shown here is derived from an EMBL/GenBank/DDBJ whole genome shotgun (WGS) entry which is preliminary data.</text>
</comment>
<dbReference type="InterPro" id="IPR051156">
    <property type="entry name" value="Mito/Outer_Membr_Metalloprot"/>
</dbReference>
<evidence type="ECO:0000313" key="10">
    <source>
        <dbReference type="EMBL" id="GAK45448.1"/>
    </source>
</evidence>
<keyword evidence="5" id="KW-0862">Zinc</keyword>
<feature type="domain" description="Peptidase M48" evidence="9">
    <location>
        <begin position="74"/>
        <end position="257"/>
    </location>
</feature>
<dbReference type="InterPro" id="IPR001915">
    <property type="entry name" value="Peptidase_M48"/>
</dbReference>
<reference evidence="10 11" key="1">
    <citation type="submission" date="2014-07" db="EMBL/GenBank/DDBJ databases">
        <title>Tepidicaulis marinum gen. nov., sp. nov., a novel marine bacterium denitrifying nitrate to nitrous oxide strictly under microaerobic conditions.</title>
        <authorList>
            <person name="Takeuchi M."/>
            <person name="Yamagishi T."/>
            <person name="Kamagata Y."/>
            <person name="Oshima K."/>
            <person name="Hattori M."/>
            <person name="Katayama T."/>
            <person name="Hanada S."/>
            <person name="Tamaki H."/>
            <person name="Marumo K."/>
            <person name="Maeda H."/>
            <person name="Nedachi M."/>
            <person name="Iwasaki W."/>
            <person name="Suwa Y."/>
            <person name="Sakata S."/>
        </authorList>
    </citation>
    <scope>NUCLEOTIDE SEQUENCE [LARGE SCALE GENOMIC DNA]</scope>
    <source>
        <strain evidence="10 11">MA2</strain>
    </source>
</reference>
<evidence type="ECO:0000313" key="11">
    <source>
        <dbReference type="Proteomes" id="UP000028702"/>
    </source>
</evidence>
<keyword evidence="4" id="KW-0378">Hydrolase</keyword>
<dbReference type="Pfam" id="PF01435">
    <property type="entry name" value="Peptidase_M48"/>
    <property type="match status" value="1"/>
</dbReference>
<evidence type="ECO:0000256" key="7">
    <source>
        <dbReference type="SAM" id="MobiDB-lite"/>
    </source>
</evidence>
<feature type="compositionally biased region" description="Low complexity" evidence="7">
    <location>
        <begin position="479"/>
        <end position="494"/>
    </location>
</feature>
<keyword evidence="3" id="KW-0479">Metal-binding</keyword>
<feature type="region of interest" description="Disordered" evidence="7">
    <location>
        <begin position="476"/>
        <end position="501"/>
    </location>
</feature>
<name>A0A081BBN0_9HYPH</name>
<evidence type="ECO:0000256" key="1">
    <source>
        <dbReference type="ARBA" id="ARBA00001947"/>
    </source>
</evidence>